<gene>
    <name evidence="1" type="ORF">CDAR_286021</name>
</gene>
<dbReference type="EMBL" id="BPLQ01001140">
    <property type="protein sequence ID" value="GIX78935.1"/>
    <property type="molecule type" value="Genomic_DNA"/>
</dbReference>
<organism evidence="1 2">
    <name type="scientific">Caerostris darwini</name>
    <dbReference type="NCBI Taxonomy" id="1538125"/>
    <lineage>
        <taxon>Eukaryota</taxon>
        <taxon>Metazoa</taxon>
        <taxon>Ecdysozoa</taxon>
        <taxon>Arthropoda</taxon>
        <taxon>Chelicerata</taxon>
        <taxon>Arachnida</taxon>
        <taxon>Araneae</taxon>
        <taxon>Araneomorphae</taxon>
        <taxon>Entelegynae</taxon>
        <taxon>Araneoidea</taxon>
        <taxon>Araneidae</taxon>
        <taxon>Caerostris</taxon>
    </lineage>
</organism>
<sequence>MSAPIVLGFHACQACLAGRSSFSCQDGGFLRGHHNQKPQHGPSSVPTRRVLCQEVGETEIFCGPLQSVVLPYTWYCGTIYKAVGVWYFKCPTVAFSQDQARL</sequence>
<proteinExistence type="predicted"/>
<evidence type="ECO:0000313" key="2">
    <source>
        <dbReference type="Proteomes" id="UP001054837"/>
    </source>
</evidence>
<dbReference type="Proteomes" id="UP001054837">
    <property type="component" value="Unassembled WGS sequence"/>
</dbReference>
<dbReference type="AlphaFoldDB" id="A0AAV4N522"/>
<accession>A0AAV4N522</accession>
<reference evidence="1 2" key="1">
    <citation type="submission" date="2021-06" db="EMBL/GenBank/DDBJ databases">
        <title>Caerostris darwini draft genome.</title>
        <authorList>
            <person name="Kono N."/>
            <person name="Arakawa K."/>
        </authorList>
    </citation>
    <scope>NUCLEOTIDE SEQUENCE [LARGE SCALE GENOMIC DNA]</scope>
</reference>
<evidence type="ECO:0000313" key="1">
    <source>
        <dbReference type="EMBL" id="GIX78935.1"/>
    </source>
</evidence>
<keyword evidence="2" id="KW-1185">Reference proteome</keyword>
<protein>
    <submittedName>
        <fullName evidence="1">Uncharacterized protein</fullName>
    </submittedName>
</protein>
<comment type="caution">
    <text evidence="1">The sequence shown here is derived from an EMBL/GenBank/DDBJ whole genome shotgun (WGS) entry which is preliminary data.</text>
</comment>
<name>A0AAV4N522_9ARAC</name>